<dbReference type="Pfam" id="PF00447">
    <property type="entry name" value="HSF_DNA-bind"/>
    <property type="match status" value="1"/>
</dbReference>
<dbReference type="GO" id="GO:0005634">
    <property type="term" value="C:nucleus"/>
    <property type="evidence" value="ECO:0007669"/>
    <property type="project" value="UniProtKB-SubCell"/>
</dbReference>
<comment type="caution">
    <text evidence="9">The sequence shown here is derived from an EMBL/GenBank/DDBJ whole genome shotgun (WGS) entry which is preliminary data.</text>
</comment>
<dbReference type="GO" id="GO:0034605">
    <property type="term" value="P:cellular response to heat"/>
    <property type="evidence" value="ECO:0007669"/>
    <property type="project" value="TreeGrafter"/>
</dbReference>
<organism evidence="9 10">
    <name type="scientific">Gossypium laxum</name>
    <dbReference type="NCBI Taxonomy" id="34288"/>
    <lineage>
        <taxon>Eukaryota</taxon>
        <taxon>Viridiplantae</taxon>
        <taxon>Streptophyta</taxon>
        <taxon>Embryophyta</taxon>
        <taxon>Tracheophyta</taxon>
        <taxon>Spermatophyta</taxon>
        <taxon>Magnoliopsida</taxon>
        <taxon>eudicotyledons</taxon>
        <taxon>Gunneridae</taxon>
        <taxon>Pentapetalae</taxon>
        <taxon>rosids</taxon>
        <taxon>malvids</taxon>
        <taxon>Malvales</taxon>
        <taxon>Malvaceae</taxon>
        <taxon>Malvoideae</taxon>
        <taxon>Gossypium</taxon>
    </lineage>
</organism>
<evidence type="ECO:0000313" key="10">
    <source>
        <dbReference type="Proteomes" id="UP000593574"/>
    </source>
</evidence>
<keyword evidence="6" id="KW-0175">Coiled coil</keyword>
<keyword evidence="2" id="KW-0346">Stress response</keyword>
<proteinExistence type="inferred from homology"/>
<evidence type="ECO:0000256" key="3">
    <source>
        <dbReference type="ARBA" id="ARBA00023125"/>
    </source>
</evidence>
<evidence type="ECO:0000259" key="8">
    <source>
        <dbReference type="SMART" id="SM00415"/>
    </source>
</evidence>
<keyword evidence="10" id="KW-1185">Reference proteome</keyword>
<evidence type="ECO:0000256" key="4">
    <source>
        <dbReference type="ARBA" id="ARBA00023242"/>
    </source>
</evidence>
<feature type="region of interest" description="Disordered" evidence="7">
    <location>
        <begin position="401"/>
        <end position="524"/>
    </location>
</feature>
<dbReference type="GO" id="GO:0000978">
    <property type="term" value="F:RNA polymerase II cis-regulatory region sequence-specific DNA binding"/>
    <property type="evidence" value="ECO:0007669"/>
    <property type="project" value="TreeGrafter"/>
</dbReference>
<feature type="region of interest" description="Disordered" evidence="7">
    <location>
        <begin position="301"/>
        <end position="334"/>
    </location>
</feature>
<keyword evidence="4" id="KW-0539">Nucleus</keyword>
<name>A0A7J8ZFA8_9ROSI</name>
<dbReference type="PANTHER" id="PTHR10015:SF377">
    <property type="entry name" value="HEAT STRESS TRANSCRIPTION FACTOR A-5"/>
    <property type="match status" value="1"/>
</dbReference>
<dbReference type="InterPro" id="IPR000232">
    <property type="entry name" value="HSF_DNA-bd"/>
</dbReference>
<dbReference type="GO" id="GO:0003700">
    <property type="term" value="F:DNA-binding transcription factor activity"/>
    <property type="evidence" value="ECO:0007669"/>
    <property type="project" value="InterPro"/>
</dbReference>
<dbReference type="EMBL" id="JABEZV010000005">
    <property type="protein sequence ID" value="MBA0710451.1"/>
    <property type="molecule type" value="Genomic_DNA"/>
</dbReference>
<gene>
    <name evidence="9" type="ORF">Golax_009744</name>
</gene>
<evidence type="ECO:0000256" key="6">
    <source>
        <dbReference type="SAM" id="Coils"/>
    </source>
</evidence>
<dbReference type="Gene3D" id="1.10.10.10">
    <property type="entry name" value="Winged helix-like DNA-binding domain superfamily/Winged helix DNA-binding domain"/>
    <property type="match status" value="1"/>
</dbReference>
<comment type="similarity">
    <text evidence="5">Belongs to the HSF family.</text>
</comment>
<dbReference type="PANTHER" id="PTHR10015">
    <property type="entry name" value="HEAT SHOCK TRANSCRIPTION FACTOR"/>
    <property type="match status" value="1"/>
</dbReference>
<feature type="domain" description="HSF-type DNA-binding" evidence="8">
    <location>
        <begin position="20"/>
        <end position="143"/>
    </location>
</feature>
<comment type="subcellular location">
    <subcellularLocation>
        <location evidence="1">Nucleus</location>
    </subcellularLocation>
</comment>
<protein>
    <recommendedName>
        <fullName evidence="8">HSF-type DNA-binding domain-containing protein</fullName>
    </recommendedName>
</protein>
<dbReference type="SUPFAM" id="SSF46785">
    <property type="entry name" value="Winged helix' DNA-binding domain"/>
    <property type="match status" value="1"/>
</dbReference>
<evidence type="ECO:0000256" key="1">
    <source>
        <dbReference type="ARBA" id="ARBA00004123"/>
    </source>
</evidence>
<dbReference type="GO" id="GO:0006357">
    <property type="term" value="P:regulation of transcription by RNA polymerase II"/>
    <property type="evidence" value="ECO:0007669"/>
    <property type="project" value="TreeGrafter"/>
</dbReference>
<keyword evidence="3" id="KW-0238">DNA-binding</keyword>
<evidence type="ECO:0000256" key="5">
    <source>
        <dbReference type="RuleBase" id="RU004020"/>
    </source>
</evidence>
<dbReference type="AlphaFoldDB" id="A0A7J8ZFA8"/>
<evidence type="ECO:0000313" key="9">
    <source>
        <dbReference type="EMBL" id="MBA0710451.1"/>
    </source>
</evidence>
<feature type="region of interest" description="Disordered" evidence="7">
    <location>
        <begin position="362"/>
        <end position="384"/>
    </location>
</feature>
<dbReference type="PRINTS" id="PR00056">
    <property type="entry name" value="HSFDOMAIN"/>
</dbReference>
<dbReference type="SMART" id="SM00415">
    <property type="entry name" value="HSF"/>
    <property type="match status" value="1"/>
</dbReference>
<feature type="compositionally biased region" description="Polar residues" evidence="7">
    <location>
        <begin position="515"/>
        <end position="524"/>
    </location>
</feature>
<accession>A0A7J8ZFA8</accession>
<reference evidence="9 10" key="1">
    <citation type="journal article" date="2019" name="Genome Biol. Evol.">
        <title>Insights into the evolution of the New World diploid cottons (Gossypium, subgenus Houzingenia) based on genome sequencing.</title>
        <authorList>
            <person name="Grover C.E."/>
            <person name="Arick M.A. 2nd"/>
            <person name="Thrash A."/>
            <person name="Conover J.L."/>
            <person name="Sanders W.S."/>
            <person name="Peterson D.G."/>
            <person name="Frelichowski J.E."/>
            <person name="Scheffler J.A."/>
            <person name="Scheffler B.E."/>
            <person name="Wendel J.F."/>
        </authorList>
    </citation>
    <scope>NUCLEOTIDE SEQUENCE [LARGE SCALE GENOMIC DNA]</scope>
    <source>
        <strain evidence="9">4</strain>
        <tissue evidence="9">Leaf</tissue>
    </source>
</reference>
<feature type="coiled-coil region" evidence="6">
    <location>
        <begin position="161"/>
        <end position="209"/>
    </location>
</feature>
<feature type="compositionally biased region" description="Polar residues" evidence="7">
    <location>
        <begin position="401"/>
        <end position="414"/>
    </location>
</feature>
<dbReference type="InterPro" id="IPR036388">
    <property type="entry name" value="WH-like_DNA-bd_sf"/>
</dbReference>
<feature type="compositionally biased region" description="Polar residues" evidence="7">
    <location>
        <begin position="483"/>
        <end position="496"/>
    </location>
</feature>
<sequence>MDPTAPSASVVGGGGGGGGGPAPFLMKTYEMVDDSATDDIVSWSSNKKSFVVWNPPDFARLLLPTYFKHNNFSSFIRQLNTYVGAVERRIKSIYSSLSLMQGLLKEELYLFMGFRKIDPERWEFANEDFVKDQRHLLKNIHRRKPIHSHSNPQGSLIDHERAGYEEEIEKLSREKAALEADVLRSEQERSALKHQVEELTQQADQMERRQDTLFNFLEKALQDPAFAEHLFRRIESMDDVVAYTKKRRLPQIDQTKPVGDHSLLDNKSSSTPEFGNVVHLDFSNKLRLELSSAVSEINLVSQSTQSSNEDGESPQRRVSQGEPKDDNIRPQGLLFTPETLDISDTGTSFTFNMDSSFSQRVSMNESPAVHSLQQRLSSNEEPDSHISCQLNLTLASSSLQVNKSPSLTRMSQPSWEIGKVSESRSNANSKDSDSGPFHNSRNMIDGETTLSSSKEGPNTNQEPAAAPVRVNDVFWEQFLTERPGSSDNEEASSNYRANPYEEQDDKRSGHGLARNTKNIEQLSL</sequence>
<feature type="compositionally biased region" description="Polar residues" evidence="7">
    <location>
        <begin position="437"/>
        <end position="462"/>
    </location>
</feature>
<dbReference type="InterPro" id="IPR036390">
    <property type="entry name" value="WH_DNA-bd_sf"/>
</dbReference>
<dbReference type="Proteomes" id="UP000593574">
    <property type="component" value="Unassembled WGS sequence"/>
</dbReference>
<feature type="compositionally biased region" description="Polar residues" evidence="7">
    <location>
        <begin position="362"/>
        <end position="379"/>
    </location>
</feature>
<evidence type="ECO:0000256" key="2">
    <source>
        <dbReference type="ARBA" id="ARBA00023016"/>
    </source>
</evidence>
<evidence type="ECO:0000256" key="7">
    <source>
        <dbReference type="SAM" id="MobiDB-lite"/>
    </source>
</evidence>